<gene>
    <name evidence="1" type="ORF">TCM_025722</name>
</gene>
<dbReference type="AlphaFoldDB" id="A0A061F0C0"/>
<name>A0A061F0C0_THECC</name>
<reference evidence="1 2" key="1">
    <citation type="journal article" date="2013" name="Genome Biol.">
        <title>The genome sequence of the most widely cultivated cacao type and its use to identify candidate genes regulating pod color.</title>
        <authorList>
            <person name="Motamayor J.C."/>
            <person name="Mockaitis K."/>
            <person name="Schmutz J."/>
            <person name="Haiminen N."/>
            <person name="Iii D.L."/>
            <person name="Cornejo O."/>
            <person name="Findley S.D."/>
            <person name="Zheng P."/>
            <person name="Utro F."/>
            <person name="Royaert S."/>
            <person name="Saski C."/>
            <person name="Jenkins J."/>
            <person name="Podicheti R."/>
            <person name="Zhao M."/>
            <person name="Scheffler B.E."/>
            <person name="Stack J.C."/>
            <person name="Feltus F.A."/>
            <person name="Mustiga G.M."/>
            <person name="Amores F."/>
            <person name="Phillips W."/>
            <person name="Marelli J.P."/>
            <person name="May G.D."/>
            <person name="Shapiro H."/>
            <person name="Ma J."/>
            <person name="Bustamante C.D."/>
            <person name="Schnell R.J."/>
            <person name="Main D."/>
            <person name="Gilbert D."/>
            <person name="Parida L."/>
            <person name="Kuhn D.N."/>
        </authorList>
    </citation>
    <scope>NUCLEOTIDE SEQUENCE [LARGE SCALE GENOMIC DNA]</scope>
    <source>
        <strain evidence="2">cv. Matina 1-6</strain>
    </source>
</reference>
<evidence type="ECO:0000313" key="1">
    <source>
        <dbReference type="EMBL" id="EOY10348.1"/>
    </source>
</evidence>
<dbReference type="EMBL" id="CM001883">
    <property type="protein sequence ID" value="EOY10348.1"/>
    <property type="molecule type" value="Genomic_DNA"/>
</dbReference>
<keyword evidence="2" id="KW-1185">Reference proteome</keyword>
<protein>
    <submittedName>
        <fullName evidence="1">Uncharacterized protein</fullName>
    </submittedName>
</protein>
<evidence type="ECO:0000313" key="2">
    <source>
        <dbReference type="Proteomes" id="UP000026915"/>
    </source>
</evidence>
<sequence length="71" mass="8038">MTSTIERLHLALREKATNNMGALSPSLARKSSFTNSKSCLQLSNVDYFHTEKREDKTTYVCNLFQGYLSSC</sequence>
<dbReference type="InParanoid" id="A0A061F0C0"/>
<dbReference type="Gramene" id="EOY10348">
    <property type="protein sequence ID" value="EOY10348"/>
    <property type="gene ID" value="TCM_025722"/>
</dbReference>
<proteinExistence type="predicted"/>
<dbReference type="Proteomes" id="UP000026915">
    <property type="component" value="Chromosome 5"/>
</dbReference>
<organism evidence="1 2">
    <name type="scientific">Theobroma cacao</name>
    <name type="common">Cacao</name>
    <name type="synonym">Cocoa</name>
    <dbReference type="NCBI Taxonomy" id="3641"/>
    <lineage>
        <taxon>Eukaryota</taxon>
        <taxon>Viridiplantae</taxon>
        <taxon>Streptophyta</taxon>
        <taxon>Embryophyta</taxon>
        <taxon>Tracheophyta</taxon>
        <taxon>Spermatophyta</taxon>
        <taxon>Magnoliopsida</taxon>
        <taxon>eudicotyledons</taxon>
        <taxon>Gunneridae</taxon>
        <taxon>Pentapetalae</taxon>
        <taxon>rosids</taxon>
        <taxon>malvids</taxon>
        <taxon>Malvales</taxon>
        <taxon>Malvaceae</taxon>
        <taxon>Byttnerioideae</taxon>
        <taxon>Theobroma</taxon>
    </lineage>
</organism>
<dbReference type="HOGENOM" id="CLU_2745178_0_0_1"/>
<accession>A0A061F0C0</accession>